<dbReference type="Gene3D" id="3.40.50.150">
    <property type="entry name" value="Vaccinia Virus protein VP39"/>
    <property type="match status" value="1"/>
</dbReference>
<proteinExistence type="predicted"/>
<sequence length="123" mass="13864">MATFAKTSFDTTIQYATFRTTYPKQLFNSVFRYHEHTPVRNETQLSIWDVELCVIGVDPSAKKIAGAHEAASHDARATGTAHLDRFEYYVQGNLENLSFLDDGSVDLLISGSYAHETVLIYQK</sequence>
<name>A0A167SVK7_9AGAM</name>
<dbReference type="InterPro" id="IPR029063">
    <property type="entry name" value="SAM-dependent_MTases_sf"/>
</dbReference>
<evidence type="ECO:0000313" key="2">
    <source>
        <dbReference type="Proteomes" id="UP000076532"/>
    </source>
</evidence>
<reference evidence="1 2" key="1">
    <citation type="journal article" date="2016" name="Mol. Biol. Evol.">
        <title>Comparative Genomics of Early-Diverging Mushroom-Forming Fungi Provides Insights into the Origins of Lignocellulose Decay Capabilities.</title>
        <authorList>
            <person name="Nagy L.G."/>
            <person name="Riley R."/>
            <person name="Tritt A."/>
            <person name="Adam C."/>
            <person name="Daum C."/>
            <person name="Floudas D."/>
            <person name="Sun H."/>
            <person name="Yadav J.S."/>
            <person name="Pangilinan J."/>
            <person name="Larsson K.H."/>
            <person name="Matsuura K."/>
            <person name="Barry K."/>
            <person name="Labutti K."/>
            <person name="Kuo R."/>
            <person name="Ohm R.A."/>
            <person name="Bhattacharya S.S."/>
            <person name="Shirouzu T."/>
            <person name="Yoshinaga Y."/>
            <person name="Martin F.M."/>
            <person name="Grigoriev I.V."/>
            <person name="Hibbett D.S."/>
        </authorList>
    </citation>
    <scope>NUCLEOTIDE SEQUENCE [LARGE SCALE GENOMIC DNA]</scope>
    <source>
        <strain evidence="1 2">CBS 109695</strain>
    </source>
</reference>
<gene>
    <name evidence="1" type="ORF">FIBSPDRAFT_970187</name>
</gene>
<dbReference type="AlphaFoldDB" id="A0A167SVK7"/>
<dbReference type="OrthoDB" id="10027013at2759"/>
<keyword evidence="2" id="KW-1185">Reference proteome</keyword>
<organism evidence="1 2">
    <name type="scientific">Athelia psychrophila</name>
    <dbReference type="NCBI Taxonomy" id="1759441"/>
    <lineage>
        <taxon>Eukaryota</taxon>
        <taxon>Fungi</taxon>
        <taxon>Dikarya</taxon>
        <taxon>Basidiomycota</taxon>
        <taxon>Agaricomycotina</taxon>
        <taxon>Agaricomycetes</taxon>
        <taxon>Agaricomycetidae</taxon>
        <taxon>Atheliales</taxon>
        <taxon>Atheliaceae</taxon>
        <taxon>Athelia</taxon>
    </lineage>
</organism>
<evidence type="ECO:0000313" key="1">
    <source>
        <dbReference type="EMBL" id="KZP02289.1"/>
    </source>
</evidence>
<accession>A0A167SVK7</accession>
<dbReference type="EMBL" id="KV418739">
    <property type="protein sequence ID" value="KZP02289.1"/>
    <property type="molecule type" value="Genomic_DNA"/>
</dbReference>
<dbReference type="Proteomes" id="UP000076532">
    <property type="component" value="Unassembled WGS sequence"/>
</dbReference>
<evidence type="ECO:0008006" key="3">
    <source>
        <dbReference type="Google" id="ProtNLM"/>
    </source>
</evidence>
<protein>
    <recommendedName>
        <fullName evidence="3">Methyltransferase type 11 domain-containing protein</fullName>
    </recommendedName>
</protein>
<dbReference type="STRING" id="436010.A0A167SVK7"/>